<dbReference type="InterPro" id="IPR027417">
    <property type="entry name" value="P-loop_NTPase"/>
</dbReference>
<dbReference type="RefSeq" id="WP_096428211.1">
    <property type="nucleotide sequence ID" value="NZ_AP018042.1"/>
</dbReference>
<evidence type="ECO:0008006" key="3">
    <source>
        <dbReference type="Google" id="ProtNLM"/>
    </source>
</evidence>
<keyword evidence="2" id="KW-1185">Reference proteome</keyword>
<dbReference type="Gene3D" id="3.40.50.300">
    <property type="entry name" value="P-loop containing nucleotide triphosphate hydrolases"/>
    <property type="match status" value="1"/>
</dbReference>
<organism evidence="1 2">
    <name type="scientific">Labilibaculum antarcticum</name>
    <dbReference type="NCBI Taxonomy" id="1717717"/>
    <lineage>
        <taxon>Bacteria</taxon>
        <taxon>Pseudomonadati</taxon>
        <taxon>Bacteroidota</taxon>
        <taxon>Bacteroidia</taxon>
        <taxon>Marinilabiliales</taxon>
        <taxon>Marinifilaceae</taxon>
        <taxon>Labilibaculum</taxon>
    </lineage>
</organism>
<dbReference type="KEGG" id="mbas:ALGA_0902"/>
<reference evidence="2" key="2">
    <citation type="journal article" date="2020" name="Antonie Van Leeuwenhoek">
        <title>Labilibaculum antarcticum sp. nov., a novel facultative anaerobic, psychrotorelant bacterium isolated from marine sediment of Antarctica.</title>
        <authorList>
            <person name="Watanabe M."/>
            <person name="Kojima H."/>
            <person name="Fukui M."/>
        </authorList>
    </citation>
    <scope>NUCLEOTIDE SEQUENCE [LARGE SCALE GENOMIC DNA]</scope>
    <source>
        <strain evidence="2">SPP2</strain>
    </source>
</reference>
<evidence type="ECO:0000313" key="2">
    <source>
        <dbReference type="Proteomes" id="UP000218267"/>
    </source>
</evidence>
<gene>
    <name evidence="1" type="ORF">ALGA_0902</name>
</gene>
<sequence>MERKKDLSIQEVILIRQNAIKALQNDAKEIIIVEKNKIRQRRFLLPFKYSEFRSLFIMFGTACLHKRHQNKNFVIDENNEPVIQQLHYYSTNNSAFTGNLTKGILLQGKYGCGKTILLETYSLLHNHIVTKFDLNHPLLLFIKAVELQEKIQKLSANNFVRRPMIIDEFGRESKTIQDYGNVIRPISELLSLRSDMGALTHATSNFTLNTLSTDEFYGKMIGDRLKMMFNFITLEGESRRT</sequence>
<protein>
    <recommendedName>
        <fullName evidence="3">ATPase</fullName>
    </recommendedName>
</protein>
<dbReference type="Proteomes" id="UP000218267">
    <property type="component" value="Chromosome"/>
</dbReference>
<dbReference type="AlphaFoldDB" id="A0A1Y1CFZ5"/>
<reference evidence="1 2" key="1">
    <citation type="journal article" date="2018" name="Mar. Genomics">
        <title>Complete genome sequence of Marinifilaceae bacterium strain SPP2, isolated from the Antarctic marine sediment.</title>
        <authorList>
            <person name="Watanabe M."/>
            <person name="Kojima H."/>
            <person name="Fukui M."/>
        </authorList>
    </citation>
    <scope>NUCLEOTIDE SEQUENCE [LARGE SCALE GENOMIC DNA]</scope>
    <source>
        <strain evidence="1 2">SPP2</strain>
    </source>
</reference>
<accession>A0A1Y1CFZ5</accession>
<dbReference type="EMBL" id="AP018042">
    <property type="protein sequence ID" value="BAX79289.1"/>
    <property type="molecule type" value="Genomic_DNA"/>
</dbReference>
<name>A0A1Y1CFZ5_9BACT</name>
<evidence type="ECO:0000313" key="1">
    <source>
        <dbReference type="EMBL" id="BAX79289.1"/>
    </source>
</evidence>
<proteinExistence type="predicted"/>
<dbReference type="OrthoDB" id="835620at2"/>